<keyword evidence="1" id="KW-0863">Zinc-finger</keyword>
<sequence length="592" mass="65816">MNANTAFTDEQWNTLVQGVAEAYDDLTLKRGFQYERMGSVQQLSLSEDRRLEAEVKEGDTLCRVELALDLPAGGSCGCKDRKPCRHQAAALMKLARLRGRPVSALANASASGPAARTSRAGGPDAEKGPARDASLEGGSAAAQGGHAESGSPQAARMSARTGADGAGHAEGSRPDFLAAEEADGDGTRKAPGVEQAALLAASGISAWHRRFEEAAASLTGRTRNPKFAELTLSRIFEDLPPFGAGIEALYRLNAHLFVLKTMISSSTGYYAHLAVSDTAAGMEACLAAPLPEPGDPLVRERLDETLGFLRRLMLTEDREQDAFSRGYYRLLTEWAAPESGMPAGEHSDRYESELQYLMDGERELGRSLNRQAWLGANAWSRFCLGQDDRAKALLAEAADKPYFSPKKLPDFLSPAARSGQWERLAGWLETFGPLLERARANLDDYGRMWDETLEHLPDAEPRMWAALSGMLPYASTFYETKLLERERWDEWMDYQLSTGAEPSRFKVTELAPIEKNAPEQLLPFYHQAVERMVEQRSRDGYKAAVKLLKRLEKLYRKMKREERWDFFMESFNARYGRLRALQEELKKGKLML</sequence>
<reference evidence="4 5" key="1">
    <citation type="submission" date="2020-01" db="EMBL/GenBank/DDBJ databases">
        <title>Polyphasic characterisation and genomic insights into a novel alkali tolerant bacterium VR-M41.</title>
        <authorList>
            <person name="Vemuluri V.R."/>
        </authorList>
    </citation>
    <scope>NUCLEOTIDE SEQUENCE [LARGE SCALE GENOMIC DNA]</scope>
    <source>
        <strain evidence="4 5">VR-M41</strain>
    </source>
</reference>
<organism evidence="4 5">
    <name type="scientific">Saccharibacillus alkalitolerans</name>
    <dbReference type="NCBI Taxonomy" id="2705290"/>
    <lineage>
        <taxon>Bacteria</taxon>
        <taxon>Bacillati</taxon>
        <taxon>Bacillota</taxon>
        <taxon>Bacilli</taxon>
        <taxon>Bacillales</taxon>
        <taxon>Paenibacillaceae</taxon>
        <taxon>Saccharibacillus</taxon>
    </lineage>
</organism>
<evidence type="ECO:0000256" key="1">
    <source>
        <dbReference type="PROSITE-ProRule" id="PRU00325"/>
    </source>
</evidence>
<feature type="compositionally biased region" description="Low complexity" evidence="2">
    <location>
        <begin position="105"/>
        <end position="115"/>
    </location>
</feature>
<evidence type="ECO:0000313" key="4">
    <source>
        <dbReference type="EMBL" id="NGZ77256.1"/>
    </source>
</evidence>
<evidence type="ECO:0000256" key="2">
    <source>
        <dbReference type="SAM" id="MobiDB-lite"/>
    </source>
</evidence>
<dbReference type="EMBL" id="JAAFGS010000007">
    <property type="protein sequence ID" value="NGZ77256.1"/>
    <property type="molecule type" value="Genomic_DNA"/>
</dbReference>
<feature type="compositionally biased region" description="Basic and acidic residues" evidence="2">
    <location>
        <begin position="124"/>
        <end position="134"/>
    </location>
</feature>
<comment type="caution">
    <text evidence="4">The sequence shown here is derived from an EMBL/GenBank/DDBJ whole genome shotgun (WGS) entry which is preliminary data.</text>
</comment>
<evidence type="ECO:0000259" key="3">
    <source>
        <dbReference type="PROSITE" id="PS50966"/>
    </source>
</evidence>
<gene>
    <name evidence="4" type="ORF">GYN08_18350</name>
</gene>
<keyword evidence="1" id="KW-0479">Metal-binding</keyword>
<feature type="region of interest" description="Disordered" evidence="2">
    <location>
        <begin position="105"/>
        <end position="172"/>
    </location>
</feature>
<keyword evidence="5" id="KW-1185">Reference proteome</keyword>
<name>A0ABX0F8G1_9BACL</name>
<proteinExistence type="predicted"/>
<evidence type="ECO:0000313" key="5">
    <source>
        <dbReference type="Proteomes" id="UP000800303"/>
    </source>
</evidence>
<accession>A0ABX0F8G1</accession>
<dbReference type="PROSITE" id="PS50966">
    <property type="entry name" value="ZF_SWIM"/>
    <property type="match status" value="1"/>
</dbReference>
<feature type="domain" description="SWIM-type" evidence="3">
    <location>
        <begin position="64"/>
        <end position="95"/>
    </location>
</feature>
<keyword evidence="1" id="KW-0862">Zinc</keyword>
<protein>
    <recommendedName>
        <fullName evidence="3">SWIM-type domain-containing protein</fullName>
    </recommendedName>
</protein>
<dbReference type="RefSeq" id="WP_166277316.1">
    <property type="nucleotide sequence ID" value="NZ_JAAFGS010000007.1"/>
</dbReference>
<dbReference type="Proteomes" id="UP000800303">
    <property type="component" value="Unassembled WGS sequence"/>
</dbReference>
<dbReference type="InterPro" id="IPR007527">
    <property type="entry name" value="Znf_SWIM"/>
</dbReference>